<dbReference type="InterPro" id="IPR001647">
    <property type="entry name" value="HTH_TetR"/>
</dbReference>
<dbReference type="InterPro" id="IPR009057">
    <property type="entry name" value="Homeodomain-like_sf"/>
</dbReference>
<feature type="DNA-binding region" description="H-T-H motif" evidence="5">
    <location>
        <begin position="31"/>
        <end position="50"/>
    </location>
</feature>
<evidence type="ECO:0000256" key="2">
    <source>
        <dbReference type="ARBA" id="ARBA00023015"/>
    </source>
</evidence>
<keyword evidence="2" id="KW-0805">Transcription regulation</keyword>
<feature type="domain" description="HTH tetR-type" evidence="6">
    <location>
        <begin position="8"/>
        <end position="68"/>
    </location>
</feature>
<dbReference type="PANTHER" id="PTHR30055">
    <property type="entry name" value="HTH-TYPE TRANSCRIPTIONAL REGULATOR RUTR"/>
    <property type="match status" value="1"/>
</dbReference>
<proteinExistence type="predicted"/>
<dbReference type="Pfam" id="PF13977">
    <property type="entry name" value="TetR_C_6"/>
    <property type="match status" value="1"/>
</dbReference>
<keyword evidence="3 5" id="KW-0238">DNA-binding</keyword>
<sequence>MPKLVDPVERREHIVRAVLRLVAREGFAGASLRNVAAESGLNIGSVRHYFTSHTELVLFAMTSMVERVSARLLGHVEAAAHWERRPLAARRATVQAALEELLPLDEDRHAEVAVFVEFAAAARTDPALAAAARKAAAGTRGFVARLTERYVTTDGMRPGLDPAVEAARLWALLDGVATQAVLQPQLVTAETCRQVLDTHLRSLEATRGT</sequence>
<dbReference type="Gene3D" id="1.10.357.10">
    <property type="entry name" value="Tetracycline Repressor, domain 2"/>
    <property type="match status" value="1"/>
</dbReference>
<evidence type="ECO:0000256" key="5">
    <source>
        <dbReference type="PROSITE-ProRule" id="PRU00335"/>
    </source>
</evidence>
<evidence type="ECO:0000259" key="6">
    <source>
        <dbReference type="PROSITE" id="PS50977"/>
    </source>
</evidence>
<evidence type="ECO:0000256" key="3">
    <source>
        <dbReference type="ARBA" id="ARBA00023125"/>
    </source>
</evidence>
<dbReference type="Proteomes" id="UP001319870">
    <property type="component" value="Unassembled WGS sequence"/>
</dbReference>
<reference evidence="7 8" key="1">
    <citation type="submission" date="2021-09" db="EMBL/GenBank/DDBJ databases">
        <title>Isoptericola luteus sp. nov., a novel bacterium isolated from Harbin, the capital city of Heilongjiang province.</title>
        <authorList>
            <person name="Li J."/>
        </authorList>
    </citation>
    <scope>NUCLEOTIDE SEQUENCE [LARGE SCALE GENOMIC DNA]</scope>
    <source>
        <strain evidence="7 8">NEAU-Y5</strain>
    </source>
</reference>
<dbReference type="InterPro" id="IPR036271">
    <property type="entry name" value="Tet_transcr_reg_TetR-rel_C_sf"/>
</dbReference>
<name>A0ABS7ZN48_9MICO</name>
<evidence type="ECO:0000313" key="7">
    <source>
        <dbReference type="EMBL" id="MCA5895190.1"/>
    </source>
</evidence>
<accession>A0ABS7ZN48</accession>
<dbReference type="PANTHER" id="PTHR30055:SF226">
    <property type="entry name" value="HTH-TYPE TRANSCRIPTIONAL REGULATOR PKSA"/>
    <property type="match status" value="1"/>
</dbReference>
<dbReference type="EMBL" id="JAIXCQ010000018">
    <property type="protein sequence ID" value="MCA5895190.1"/>
    <property type="molecule type" value="Genomic_DNA"/>
</dbReference>
<evidence type="ECO:0000256" key="4">
    <source>
        <dbReference type="ARBA" id="ARBA00023163"/>
    </source>
</evidence>
<comment type="caution">
    <text evidence="7">The sequence shown here is derived from an EMBL/GenBank/DDBJ whole genome shotgun (WGS) entry which is preliminary data.</text>
</comment>
<keyword evidence="8" id="KW-1185">Reference proteome</keyword>
<evidence type="ECO:0000313" key="8">
    <source>
        <dbReference type="Proteomes" id="UP001319870"/>
    </source>
</evidence>
<organism evidence="7 8">
    <name type="scientific">Isoptericola luteus</name>
    <dbReference type="NCBI Taxonomy" id="2879484"/>
    <lineage>
        <taxon>Bacteria</taxon>
        <taxon>Bacillati</taxon>
        <taxon>Actinomycetota</taxon>
        <taxon>Actinomycetes</taxon>
        <taxon>Micrococcales</taxon>
        <taxon>Promicromonosporaceae</taxon>
        <taxon>Isoptericola</taxon>
    </lineage>
</organism>
<dbReference type="SUPFAM" id="SSF48498">
    <property type="entry name" value="Tetracyclin repressor-like, C-terminal domain"/>
    <property type="match status" value="1"/>
</dbReference>
<dbReference type="RefSeq" id="WP_225566922.1">
    <property type="nucleotide sequence ID" value="NZ_JAIXCQ010000018.1"/>
</dbReference>
<dbReference type="InterPro" id="IPR050109">
    <property type="entry name" value="HTH-type_TetR-like_transc_reg"/>
</dbReference>
<dbReference type="SUPFAM" id="SSF46689">
    <property type="entry name" value="Homeodomain-like"/>
    <property type="match status" value="1"/>
</dbReference>
<keyword evidence="4" id="KW-0804">Transcription</keyword>
<gene>
    <name evidence="7" type="ORF">LEP48_17820</name>
</gene>
<dbReference type="PROSITE" id="PS50977">
    <property type="entry name" value="HTH_TETR_2"/>
    <property type="match status" value="1"/>
</dbReference>
<protein>
    <submittedName>
        <fullName evidence="7">TetR family transcriptional regulator C-terminal domain-containing protein</fullName>
    </submittedName>
</protein>
<dbReference type="InterPro" id="IPR039538">
    <property type="entry name" value="BetI_C"/>
</dbReference>
<evidence type="ECO:0000256" key="1">
    <source>
        <dbReference type="ARBA" id="ARBA00022491"/>
    </source>
</evidence>
<keyword evidence="1" id="KW-0678">Repressor</keyword>
<dbReference type="Pfam" id="PF00440">
    <property type="entry name" value="TetR_N"/>
    <property type="match status" value="1"/>
</dbReference>